<dbReference type="InterPro" id="IPR050598">
    <property type="entry name" value="AminoAcid_Transporter"/>
</dbReference>
<dbReference type="Pfam" id="PF13520">
    <property type="entry name" value="AA_permease_2"/>
    <property type="match status" value="1"/>
</dbReference>
<evidence type="ECO:0000313" key="8">
    <source>
        <dbReference type="Proteomes" id="UP000234275"/>
    </source>
</evidence>
<feature type="transmembrane region" description="Helical" evidence="6">
    <location>
        <begin position="491"/>
        <end position="511"/>
    </location>
</feature>
<dbReference type="Proteomes" id="UP000234275">
    <property type="component" value="Unassembled WGS sequence"/>
</dbReference>
<feature type="transmembrane region" description="Helical" evidence="6">
    <location>
        <begin position="186"/>
        <end position="205"/>
    </location>
</feature>
<feature type="transmembrane region" description="Helical" evidence="6">
    <location>
        <begin position="217"/>
        <end position="236"/>
    </location>
</feature>
<dbReference type="PANTHER" id="PTHR11785:SF382">
    <property type="entry name" value="LOW-AFFINITY METHIONINE PERMEASE"/>
    <property type="match status" value="1"/>
</dbReference>
<evidence type="ECO:0000313" key="7">
    <source>
        <dbReference type="EMBL" id="PLB52706.1"/>
    </source>
</evidence>
<dbReference type="GeneID" id="36554160"/>
<comment type="caution">
    <text evidence="7">The sequence shown here is derived from an EMBL/GenBank/DDBJ whole genome shotgun (WGS) entry which is preliminary data.</text>
</comment>
<evidence type="ECO:0000256" key="3">
    <source>
        <dbReference type="ARBA" id="ARBA00022989"/>
    </source>
</evidence>
<gene>
    <name evidence="7" type="ORF">P170DRAFT_403139</name>
</gene>
<name>A0A2I2GIJ0_9EURO</name>
<feature type="transmembrane region" description="Helical" evidence="6">
    <location>
        <begin position="459"/>
        <end position="479"/>
    </location>
</feature>
<evidence type="ECO:0000256" key="4">
    <source>
        <dbReference type="ARBA" id="ARBA00023136"/>
    </source>
</evidence>
<feature type="transmembrane region" description="Helical" evidence="6">
    <location>
        <begin position="430"/>
        <end position="447"/>
    </location>
</feature>
<organism evidence="7 8">
    <name type="scientific">Aspergillus steynii IBT 23096</name>
    <dbReference type="NCBI Taxonomy" id="1392250"/>
    <lineage>
        <taxon>Eukaryota</taxon>
        <taxon>Fungi</taxon>
        <taxon>Dikarya</taxon>
        <taxon>Ascomycota</taxon>
        <taxon>Pezizomycotina</taxon>
        <taxon>Eurotiomycetes</taxon>
        <taxon>Eurotiomycetidae</taxon>
        <taxon>Eurotiales</taxon>
        <taxon>Aspergillaceae</taxon>
        <taxon>Aspergillus</taxon>
        <taxon>Aspergillus subgen. Circumdati</taxon>
    </lineage>
</organism>
<dbReference type="PANTHER" id="PTHR11785">
    <property type="entry name" value="AMINO ACID TRANSPORTER"/>
    <property type="match status" value="1"/>
</dbReference>
<feature type="region of interest" description="Disordered" evidence="5">
    <location>
        <begin position="1"/>
        <end position="66"/>
    </location>
</feature>
<feature type="transmembrane region" description="Helical" evidence="6">
    <location>
        <begin position="69"/>
        <end position="90"/>
    </location>
</feature>
<dbReference type="EMBL" id="MSFO01000002">
    <property type="protein sequence ID" value="PLB52706.1"/>
    <property type="molecule type" value="Genomic_DNA"/>
</dbReference>
<feature type="transmembrane region" description="Helical" evidence="6">
    <location>
        <begin position="297"/>
        <end position="319"/>
    </location>
</feature>
<dbReference type="RefSeq" id="XP_024708008.1">
    <property type="nucleotide sequence ID" value="XM_024846461.1"/>
</dbReference>
<keyword evidence="4 6" id="KW-0472">Membrane</keyword>
<sequence>MASNRSLDHHPSSIESGIESRPTRRTLHSSRDADDEPESVHSNEESSLIHHSDEEDLSSREPAGPHRRLGLLSTTFLITNRMIGTAIFSVPSSIAQSVGSAGAALTLWLVGFLLSFCGFLIYLELGSLFPRNGGEKVYLQAAYPRPPFLVSTVFATHIIFLGFTGIGTVVVAENMLLAFGITTNDWVKRGIAVAIMACIAAIHVFTKNWGIRLMNTLASIKLIVLVLIILTGLTVLHGDVSNVPHPGASFKHPFSGSSSHVTDYTVALYKVLASYQGWCNAGYVLDEVKDPRRTLKIAGILGLTSVGLLYFMVNVAYFAAATPKELGETGVTVAALFIGKVFGEEMQSLSAVLAALSSLGNLMTASFSISRVVQGFAEEQVLPFSSFFARKTHFGSPAAAFILVFLSSFIMIICVPFGDVYNFILDLGQYAMAIVQLFVVIGLFIIRRRRTHPQRTFRVWTSVACIFLVAQVYLLFSTFSNSAESGSNLPVWLTPVTSILVLSLGSVYWFYGWTLKPKMGQRSSTEPLPLGDSRDE</sequence>
<feature type="transmembrane region" description="Helical" evidence="6">
    <location>
        <begin position="394"/>
        <end position="418"/>
    </location>
</feature>
<dbReference type="InterPro" id="IPR002293">
    <property type="entry name" value="AA/rel_permease1"/>
</dbReference>
<dbReference type="Gene3D" id="1.20.1740.10">
    <property type="entry name" value="Amino acid/polyamine transporter I"/>
    <property type="match status" value="1"/>
</dbReference>
<evidence type="ECO:0000256" key="6">
    <source>
        <dbReference type="SAM" id="Phobius"/>
    </source>
</evidence>
<accession>A0A2I2GIJ0</accession>
<dbReference type="VEuPathDB" id="FungiDB:P170DRAFT_403139"/>
<dbReference type="AlphaFoldDB" id="A0A2I2GIJ0"/>
<dbReference type="GO" id="GO:0015179">
    <property type="term" value="F:L-amino acid transmembrane transporter activity"/>
    <property type="evidence" value="ECO:0007669"/>
    <property type="project" value="TreeGrafter"/>
</dbReference>
<feature type="transmembrane region" description="Helical" evidence="6">
    <location>
        <begin position="146"/>
        <end position="166"/>
    </location>
</feature>
<keyword evidence="3 6" id="KW-1133">Transmembrane helix</keyword>
<evidence type="ECO:0000256" key="1">
    <source>
        <dbReference type="ARBA" id="ARBA00004141"/>
    </source>
</evidence>
<feature type="transmembrane region" description="Helical" evidence="6">
    <location>
        <begin position="102"/>
        <end position="125"/>
    </location>
</feature>
<dbReference type="GO" id="GO:0016020">
    <property type="term" value="C:membrane"/>
    <property type="evidence" value="ECO:0007669"/>
    <property type="project" value="UniProtKB-SubCell"/>
</dbReference>
<dbReference type="STRING" id="1392250.A0A2I2GIJ0"/>
<protein>
    <submittedName>
        <fullName evidence="7">Amino acid transporter</fullName>
    </submittedName>
</protein>
<feature type="compositionally biased region" description="Basic and acidic residues" evidence="5">
    <location>
        <begin position="38"/>
        <end position="59"/>
    </location>
</feature>
<evidence type="ECO:0000256" key="2">
    <source>
        <dbReference type="ARBA" id="ARBA00022692"/>
    </source>
</evidence>
<feature type="compositionally biased region" description="Basic and acidic residues" evidence="5">
    <location>
        <begin position="1"/>
        <end position="12"/>
    </location>
</feature>
<dbReference type="PIRSF" id="PIRSF006060">
    <property type="entry name" value="AA_transporter"/>
    <property type="match status" value="1"/>
</dbReference>
<keyword evidence="8" id="KW-1185">Reference proteome</keyword>
<proteinExistence type="predicted"/>
<comment type="subcellular location">
    <subcellularLocation>
        <location evidence="1">Membrane</location>
        <topology evidence="1">Multi-pass membrane protein</topology>
    </subcellularLocation>
</comment>
<keyword evidence="2 6" id="KW-0812">Transmembrane</keyword>
<reference evidence="7 8" key="1">
    <citation type="submission" date="2016-12" db="EMBL/GenBank/DDBJ databases">
        <title>The genomes of Aspergillus section Nigri reveals drivers in fungal speciation.</title>
        <authorList>
            <consortium name="DOE Joint Genome Institute"/>
            <person name="Vesth T.C."/>
            <person name="Nybo J."/>
            <person name="Theobald S."/>
            <person name="Brandl J."/>
            <person name="Frisvad J.C."/>
            <person name="Nielsen K.F."/>
            <person name="Lyhne E.K."/>
            <person name="Kogle M.E."/>
            <person name="Kuo A."/>
            <person name="Riley R."/>
            <person name="Clum A."/>
            <person name="Nolan M."/>
            <person name="Lipzen A."/>
            <person name="Salamov A."/>
            <person name="Henrissat B."/>
            <person name="Wiebenga A."/>
            <person name="De Vries R.P."/>
            <person name="Grigoriev I.V."/>
            <person name="Mortensen U.H."/>
            <person name="Andersen M.R."/>
            <person name="Baker S.E."/>
        </authorList>
    </citation>
    <scope>NUCLEOTIDE SEQUENCE [LARGE SCALE GENOMIC DNA]</scope>
    <source>
        <strain evidence="7 8">IBT 23096</strain>
    </source>
</reference>
<evidence type="ECO:0000256" key="5">
    <source>
        <dbReference type="SAM" id="MobiDB-lite"/>
    </source>
</evidence>
<dbReference type="OrthoDB" id="5982228at2759"/>